<feature type="compositionally biased region" description="Basic residues" evidence="1">
    <location>
        <begin position="47"/>
        <end position="65"/>
    </location>
</feature>
<feature type="compositionally biased region" description="Basic and acidic residues" evidence="1">
    <location>
        <begin position="489"/>
        <end position="508"/>
    </location>
</feature>
<reference evidence="2 3" key="1">
    <citation type="journal article" date="2017" name="Int. J. Parasitol.">
        <title>The genome of the protozoan parasite Cystoisospora suis and a reverse vaccinology approach to identify vaccine candidates.</title>
        <authorList>
            <person name="Palmieri N."/>
            <person name="Shrestha A."/>
            <person name="Ruttkowski B."/>
            <person name="Beck T."/>
            <person name="Vogl C."/>
            <person name="Tomley F."/>
            <person name="Blake D.P."/>
            <person name="Joachim A."/>
        </authorList>
    </citation>
    <scope>NUCLEOTIDE SEQUENCE [LARGE SCALE GENOMIC DNA]</scope>
    <source>
        <strain evidence="2 3">Wien I</strain>
    </source>
</reference>
<feature type="region of interest" description="Disordered" evidence="1">
    <location>
        <begin position="367"/>
        <end position="415"/>
    </location>
</feature>
<sequence length="595" mass="65281">MLRRRAFILEHGRQDFFFLSSFSSFSSYSFSSFSSSAQRLSIDDKHHGKSLRRQKNKRKTEATKRRRRLELRRRAGRNNLSCILNTIQMSDGDQPRRRRKRLASLLLFSPFEGRKDETKILGQGTMENEVFDHTIPGASCSSSSRVSSRQTGVKILTSVISSTSPSSIPPQVLNRELTSSCSSSFILVSHHAATSHDLTSFSGQIDLSPPSLASFSSLSSQSSRWSRLARDIKKRRRRDLLNLLFLSSFFSSSSPPSSPSPSCVREGGGDLESSVESSAFSTVSLSPSPSLSETSSSVSRHLRPDPVSEPSDLDISEDPFSQSNGLFSLLSSSFSSASLYHTHPEGMPLSHQQREDLQREQRAPTSLSLFFERERGPRESHDDSFPTRRRPSLPPHDGHLLLNLPSSPPSSLLSNCRHEEPMAVEVSSQYDTLLSSFSSPFSFQHEERHCSAPPPALSFSSIPPVNTDDSSSGIHPSSSSESGTGFPGEEGRSSQRDLIRTHPVRNEEANSIPAEGSREKNDRQDVSSPQNTTSHPLQSMKDSSSSSSSSLPSDSVERQTSFYAMSHTPLSADTGKAAGEGKRKSQASSSSSSLS</sequence>
<feature type="compositionally biased region" description="Polar residues" evidence="1">
    <location>
        <begin position="558"/>
        <end position="571"/>
    </location>
</feature>
<evidence type="ECO:0000313" key="2">
    <source>
        <dbReference type="EMBL" id="PHJ25484.1"/>
    </source>
</evidence>
<feature type="compositionally biased region" description="Basic and acidic residues" evidence="1">
    <location>
        <begin position="371"/>
        <end position="386"/>
    </location>
</feature>
<dbReference type="AlphaFoldDB" id="A0A2C6LFM3"/>
<feature type="region of interest" description="Disordered" evidence="1">
    <location>
        <begin position="250"/>
        <end position="318"/>
    </location>
</feature>
<feature type="region of interest" description="Disordered" evidence="1">
    <location>
        <begin position="44"/>
        <end position="65"/>
    </location>
</feature>
<proteinExistence type="predicted"/>
<protein>
    <submittedName>
        <fullName evidence="2">Uncharacterized protein</fullName>
    </submittedName>
</protein>
<evidence type="ECO:0000313" key="3">
    <source>
        <dbReference type="Proteomes" id="UP000221165"/>
    </source>
</evidence>
<feature type="compositionally biased region" description="Polar residues" evidence="1">
    <location>
        <begin position="458"/>
        <end position="469"/>
    </location>
</feature>
<feature type="region of interest" description="Disordered" evidence="1">
    <location>
        <begin position="343"/>
        <end position="362"/>
    </location>
</feature>
<name>A0A2C6LFM3_9APIC</name>
<evidence type="ECO:0000256" key="1">
    <source>
        <dbReference type="SAM" id="MobiDB-lite"/>
    </source>
</evidence>
<feature type="compositionally biased region" description="Basic and acidic residues" evidence="1">
    <location>
        <begin position="516"/>
        <end position="525"/>
    </location>
</feature>
<feature type="compositionally biased region" description="Low complexity" evidence="1">
    <location>
        <begin position="271"/>
        <end position="299"/>
    </location>
</feature>
<feature type="compositionally biased region" description="Low complexity" evidence="1">
    <location>
        <begin position="586"/>
        <end position="595"/>
    </location>
</feature>
<feature type="compositionally biased region" description="Low complexity" evidence="1">
    <location>
        <begin position="400"/>
        <end position="415"/>
    </location>
</feature>
<dbReference type="RefSeq" id="XP_067927131.1">
    <property type="nucleotide sequence ID" value="XM_068060895.1"/>
</dbReference>
<dbReference type="VEuPathDB" id="ToxoDB:CSUI_000664"/>
<accession>A0A2C6LFM3</accession>
<feature type="compositionally biased region" description="Polar residues" evidence="1">
    <location>
        <begin position="526"/>
        <end position="537"/>
    </location>
</feature>
<comment type="caution">
    <text evidence="2">The sequence shown here is derived from an EMBL/GenBank/DDBJ whole genome shotgun (WGS) entry which is preliminary data.</text>
</comment>
<feature type="compositionally biased region" description="Low complexity" evidence="1">
    <location>
        <begin position="539"/>
        <end position="554"/>
    </location>
</feature>
<feature type="compositionally biased region" description="Low complexity" evidence="1">
    <location>
        <begin position="470"/>
        <end position="484"/>
    </location>
</feature>
<dbReference type="EMBL" id="MIGC01000260">
    <property type="protein sequence ID" value="PHJ25484.1"/>
    <property type="molecule type" value="Genomic_DNA"/>
</dbReference>
<organism evidence="2 3">
    <name type="scientific">Cystoisospora suis</name>
    <dbReference type="NCBI Taxonomy" id="483139"/>
    <lineage>
        <taxon>Eukaryota</taxon>
        <taxon>Sar</taxon>
        <taxon>Alveolata</taxon>
        <taxon>Apicomplexa</taxon>
        <taxon>Conoidasida</taxon>
        <taxon>Coccidia</taxon>
        <taxon>Eucoccidiorida</taxon>
        <taxon>Eimeriorina</taxon>
        <taxon>Sarcocystidae</taxon>
        <taxon>Cystoisospora</taxon>
    </lineage>
</organism>
<feature type="region of interest" description="Disordered" evidence="1">
    <location>
        <begin position="446"/>
        <end position="595"/>
    </location>
</feature>
<feature type="non-terminal residue" evidence="2">
    <location>
        <position position="595"/>
    </location>
</feature>
<feature type="compositionally biased region" description="Basic and acidic residues" evidence="1">
    <location>
        <begin position="352"/>
        <end position="362"/>
    </location>
</feature>
<dbReference type="GeneID" id="94424106"/>
<gene>
    <name evidence="2" type="ORF">CSUI_000664</name>
</gene>
<dbReference type="Proteomes" id="UP000221165">
    <property type="component" value="Unassembled WGS sequence"/>
</dbReference>
<keyword evidence="3" id="KW-1185">Reference proteome</keyword>